<feature type="transmembrane region" description="Helical" evidence="9">
    <location>
        <begin position="100"/>
        <end position="121"/>
    </location>
</feature>
<dbReference type="Proteomes" id="UP000602745">
    <property type="component" value="Unassembled WGS sequence"/>
</dbReference>
<dbReference type="InterPro" id="IPR003362">
    <property type="entry name" value="Bact_transf"/>
</dbReference>
<evidence type="ECO:0000256" key="6">
    <source>
        <dbReference type="ARBA" id="ARBA00023136"/>
    </source>
</evidence>
<feature type="compositionally biased region" description="Polar residues" evidence="8">
    <location>
        <begin position="10"/>
        <end position="19"/>
    </location>
</feature>
<dbReference type="PANTHER" id="PTHR30576">
    <property type="entry name" value="COLANIC BIOSYNTHESIS UDP-GLUCOSE LIPID CARRIER TRANSFERASE"/>
    <property type="match status" value="1"/>
</dbReference>
<dbReference type="GO" id="GO:0009242">
    <property type="term" value="P:colanic acid biosynthetic process"/>
    <property type="evidence" value="ECO:0007669"/>
    <property type="project" value="TreeGrafter"/>
</dbReference>
<evidence type="ECO:0000256" key="7">
    <source>
        <dbReference type="ARBA" id="ARBA00023169"/>
    </source>
</evidence>
<gene>
    <name evidence="11" type="ORF">GCM10007276_27370</name>
</gene>
<dbReference type="GO" id="GO:0089702">
    <property type="term" value="F:undecaprenyl-phosphate glucose phosphotransferase activity"/>
    <property type="evidence" value="ECO:0007669"/>
    <property type="project" value="TreeGrafter"/>
</dbReference>
<evidence type="ECO:0000256" key="2">
    <source>
        <dbReference type="ARBA" id="ARBA00006464"/>
    </source>
</evidence>
<feature type="domain" description="Bacterial sugar transferase" evidence="10">
    <location>
        <begin position="297"/>
        <end position="480"/>
    </location>
</feature>
<proteinExistence type="inferred from homology"/>
<keyword evidence="3" id="KW-0808">Transferase</keyword>
<evidence type="ECO:0000256" key="8">
    <source>
        <dbReference type="SAM" id="MobiDB-lite"/>
    </source>
</evidence>
<feature type="transmembrane region" description="Helical" evidence="9">
    <location>
        <begin position="61"/>
        <end position="80"/>
    </location>
</feature>
<accession>A0A8J3DXQ5</accession>
<dbReference type="NCBIfam" id="TIGR03025">
    <property type="entry name" value="EPS_sugtrans"/>
    <property type="match status" value="1"/>
</dbReference>
<reference evidence="11" key="1">
    <citation type="journal article" date="2014" name="Int. J. Syst. Evol. Microbiol.">
        <title>Complete genome sequence of Corynebacterium casei LMG S-19264T (=DSM 44701T), isolated from a smear-ripened cheese.</title>
        <authorList>
            <consortium name="US DOE Joint Genome Institute (JGI-PGF)"/>
            <person name="Walter F."/>
            <person name="Albersmeier A."/>
            <person name="Kalinowski J."/>
            <person name="Ruckert C."/>
        </authorList>
    </citation>
    <scope>NUCLEOTIDE SEQUENCE</scope>
    <source>
        <strain evidence="11">CCM 7684</strain>
    </source>
</reference>
<feature type="transmembrane region" description="Helical" evidence="9">
    <location>
        <begin position="133"/>
        <end position="155"/>
    </location>
</feature>
<dbReference type="NCBIfam" id="TIGR03023">
    <property type="entry name" value="WcaJ_sugtrans"/>
    <property type="match status" value="1"/>
</dbReference>
<evidence type="ECO:0000256" key="5">
    <source>
        <dbReference type="ARBA" id="ARBA00022989"/>
    </source>
</evidence>
<keyword evidence="5 9" id="KW-1133">Transmembrane helix</keyword>
<keyword evidence="6 9" id="KW-0472">Membrane</keyword>
<evidence type="ECO:0000313" key="11">
    <source>
        <dbReference type="EMBL" id="GGE48725.1"/>
    </source>
</evidence>
<evidence type="ECO:0000256" key="9">
    <source>
        <dbReference type="SAM" id="Phobius"/>
    </source>
</evidence>
<feature type="transmembrane region" description="Helical" evidence="9">
    <location>
        <begin position="299"/>
        <end position="323"/>
    </location>
</feature>
<dbReference type="InterPro" id="IPR017475">
    <property type="entry name" value="EPS_sugar_tfrase"/>
</dbReference>
<dbReference type="EMBL" id="BMCP01000003">
    <property type="protein sequence ID" value="GGE48725.1"/>
    <property type="molecule type" value="Genomic_DNA"/>
</dbReference>
<comment type="similarity">
    <text evidence="2">Belongs to the bacterial sugar transferase family.</text>
</comment>
<reference evidence="11" key="2">
    <citation type="submission" date="2020-09" db="EMBL/GenBank/DDBJ databases">
        <authorList>
            <person name="Sun Q."/>
            <person name="Sedlacek I."/>
        </authorList>
    </citation>
    <scope>NUCLEOTIDE SEQUENCE</scope>
    <source>
        <strain evidence="11">CCM 7684</strain>
    </source>
</reference>
<dbReference type="RefSeq" id="WP_188410367.1">
    <property type="nucleotide sequence ID" value="NZ_BMCP01000003.1"/>
</dbReference>
<dbReference type="Pfam" id="PF13727">
    <property type="entry name" value="CoA_binding_3"/>
    <property type="match status" value="1"/>
</dbReference>
<dbReference type="InterPro" id="IPR017473">
    <property type="entry name" value="Undecaprenyl-P_gluc_Ptfrase"/>
</dbReference>
<evidence type="ECO:0000313" key="12">
    <source>
        <dbReference type="Proteomes" id="UP000602745"/>
    </source>
</evidence>
<sequence length="486" mass="53578">MEYISEATFGPTTSGSASKKGTALPLSPAAVGAISAAADFIAIIAASVVSGTAYHHMFIGGYGNTSVFLGAGLIIALAFVTSFHASKGYDIQNIRARRNVVLHILALWGASFALLTILVFLMKLGHTLSRGHVLTFFAFGGGVILTVHHSVRLMFSRSLRQHAPKGPRAVLIADMSSIGNSHTMSSLQRRGYNFDGIFELPKLSDDARFDERRGELEKIRAHVRNSDIEEVMILADWDQLGKISPLLDALRVIPLPVRLVADHRYGDLLSRPMAKIGGTVAVEIHRAPLNRLERTMKRVLDLALASAGLIALLPLFLMVAIAIKLDSPGPVFFRQSRVGFSGRVFRIYKFRSMTTMDDGTVVKQAVKGDNRVTRIGKFLRASSIDELPQLLNVLNGDMSLVGPRPHALAHDTMYDEIIHDYAFRHHMKPGITGWAQVSGFRGETPTVDLMERRVEYDLAYINNWTLMFDIKIIFLTALRSLKQGAY</sequence>
<dbReference type="AlphaFoldDB" id="A0A8J3DXQ5"/>
<organism evidence="11 12">
    <name type="scientific">Agaricicola taiwanensis</name>
    <dbReference type="NCBI Taxonomy" id="591372"/>
    <lineage>
        <taxon>Bacteria</taxon>
        <taxon>Pseudomonadati</taxon>
        <taxon>Pseudomonadota</taxon>
        <taxon>Alphaproteobacteria</taxon>
        <taxon>Rhodobacterales</taxon>
        <taxon>Paracoccaceae</taxon>
        <taxon>Agaricicola</taxon>
    </lineage>
</organism>
<dbReference type="Pfam" id="PF02397">
    <property type="entry name" value="Bac_transf"/>
    <property type="match status" value="1"/>
</dbReference>
<evidence type="ECO:0000256" key="3">
    <source>
        <dbReference type="ARBA" id="ARBA00022679"/>
    </source>
</evidence>
<evidence type="ECO:0000256" key="4">
    <source>
        <dbReference type="ARBA" id="ARBA00022692"/>
    </source>
</evidence>
<keyword evidence="7" id="KW-0270">Exopolysaccharide synthesis</keyword>
<dbReference type="GO" id="GO:0000271">
    <property type="term" value="P:polysaccharide biosynthetic process"/>
    <property type="evidence" value="ECO:0007669"/>
    <property type="project" value="UniProtKB-KW"/>
</dbReference>
<dbReference type="GO" id="GO:0016020">
    <property type="term" value="C:membrane"/>
    <property type="evidence" value="ECO:0007669"/>
    <property type="project" value="UniProtKB-SubCell"/>
</dbReference>
<keyword evidence="12" id="KW-1185">Reference proteome</keyword>
<comment type="subcellular location">
    <subcellularLocation>
        <location evidence="1">Membrane</location>
        <topology evidence="1">Multi-pass membrane protein</topology>
    </subcellularLocation>
</comment>
<protein>
    <submittedName>
        <fullName evidence="11">Undecaprenyl-phosphate glucose phosphotransferase</fullName>
    </submittedName>
</protein>
<dbReference type="PANTHER" id="PTHR30576:SF21">
    <property type="entry name" value="UDP-GLUCOSE:UNDECAPRENYL-PHOSPHATE GLUCOSE-1-PHOSPHATE TRANSFERASE"/>
    <property type="match status" value="1"/>
</dbReference>
<feature type="transmembrane region" description="Helical" evidence="9">
    <location>
        <begin position="29"/>
        <end position="49"/>
    </location>
</feature>
<evidence type="ECO:0000259" key="10">
    <source>
        <dbReference type="Pfam" id="PF02397"/>
    </source>
</evidence>
<name>A0A8J3DXQ5_9RHOB</name>
<feature type="region of interest" description="Disordered" evidence="8">
    <location>
        <begin position="1"/>
        <end position="20"/>
    </location>
</feature>
<keyword evidence="4 9" id="KW-0812">Transmembrane</keyword>
<comment type="caution">
    <text evidence="11">The sequence shown here is derived from an EMBL/GenBank/DDBJ whole genome shotgun (WGS) entry which is preliminary data.</text>
</comment>
<evidence type="ECO:0000256" key="1">
    <source>
        <dbReference type="ARBA" id="ARBA00004141"/>
    </source>
</evidence>